<feature type="transmembrane region" description="Helical" evidence="1">
    <location>
        <begin position="207"/>
        <end position="232"/>
    </location>
</feature>
<gene>
    <name evidence="2" type="ORF">C7451_10975</name>
</gene>
<dbReference type="Proteomes" id="UP000248014">
    <property type="component" value="Unassembled WGS sequence"/>
</dbReference>
<dbReference type="InterPro" id="IPR005625">
    <property type="entry name" value="PepSY-ass_TM"/>
</dbReference>
<name>A0A2V3VAN1_9SPHN</name>
<reference evidence="2 3" key="1">
    <citation type="submission" date="2018-05" db="EMBL/GenBank/DDBJ databases">
        <title>Genomic Encyclopedia of Type Strains, Phase IV (KMG-IV): sequencing the most valuable type-strain genomes for metagenomic binning, comparative biology and taxonomic classification.</title>
        <authorList>
            <person name="Goeker M."/>
        </authorList>
    </citation>
    <scope>NUCLEOTIDE SEQUENCE [LARGE SCALE GENOMIC DNA]</scope>
    <source>
        <strain evidence="2 3">DSM 3183</strain>
    </source>
</reference>
<feature type="transmembrane region" description="Helical" evidence="1">
    <location>
        <begin position="479"/>
        <end position="503"/>
    </location>
</feature>
<dbReference type="EMBL" id="QJJM01000009">
    <property type="protein sequence ID" value="PXW73789.1"/>
    <property type="molecule type" value="Genomic_DNA"/>
</dbReference>
<keyword evidence="3" id="KW-1185">Reference proteome</keyword>
<dbReference type="AlphaFoldDB" id="A0A2V3VAN1"/>
<evidence type="ECO:0000313" key="3">
    <source>
        <dbReference type="Proteomes" id="UP000248014"/>
    </source>
</evidence>
<feature type="transmembrane region" description="Helical" evidence="1">
    <location>
        <begin position="20"/>
        <end position="43"/>
    </location>
</feature>
<accession>A0A2V3VAN1</accession>
<organism evidence="2 3">
    <name type="scientific">Blastomonas natatoria</name>
    <dbReference type="NCBI Taxonomy" id="34015"/>
    <lineage>
        <taxon>Bacteria</taxon>
        <taxon>Pseudomonadati</taxon>
        <taxon>Pseudomonadota</taxon>
        <taxon>Alphaproteobacteria</taxon>
        <taxon>Sphingomonadales</taxon>
        <taxon>Sphingomonadaceae</taxon>
        <taxon>Blastomonas</taxon>
    </lineage>
</organism>
<proteinExistence type="predicted"/>
<feature type="transmembrane region" description="Helical" evidence="1">
    <location>
        <begin position="252"/>
        <end position="270"/>
    </location>
</feature>
<evidence type="ECO:0000256" key="1">
    <source>
        <dbReference type="SAM" id="Phobius"/>
    </source>
</evidence>
<evidence type="ECO:0000313" key="2">
    <source>
        <dbReference type="EMBL" id="PXW73789.1"/>
    </source>
</evidence>
<sequence length="518" mass="57512">MANRPKLARWSMGKHQWLALIGGISLFIWGLSGMAHIVMVLFGPQQAEFMPPMRPVDMTGAVPVQQVLANAGVTSARAVKVVVGKQQNLLQVTVTPQAPRRYFRLDTGAELPGEDARQAEFIARHFLKEQRPVAEIVHQKAFDADYPWVNRLLPVWRIRFAGDDQLTAYVHTETSSLAAVNNLTKTRLQGVFRALHSWEWVPEGLDWLRVIVIALMVGSLAALAVTGIMLLVAIRRGKRLAGSKGWHRAMGYVLALPLLMFSVSGIIHLVQSALEQPTSKLRLSPPVRVAGARYPVERNWAEIARGLDVNALSLVEGPDGRALYRLGLVQPGGAMPKGEHDHSAHKGHAMPMGDTAIRNARFEGVQPTGPALYIDAATGKPWAEGDKALARDLGRRFSGAPDSAIKRMELVTRFGPDYDFRNKRLPVWRIDYGAPVNATLFVDTATGVLADRTENWQKPERYIFSFIHKWNFLFPIGKVGLNAVVGSFMLALLGFMGGIGLYWDWRRRRGRAQKPLAR</sequence>
<comment type="caution">
    <text evidence="2">The sequence shown here is derived from an EMBL/GenBank/DDBJ whole genome shotgun (WGS) entry which is preliminary data.</text>
</comment>
<protein>
    <submittedName>
        <fullName evidence="2">PepSY-associated transmembrane protein</fullName>
    </submittedName>
</protein>
<dbReference type="RefSeq" id="WP_110299320.1">
    <property type="nucleotide sequence ID" value="NZ_QJJM01000009.1"/>
</dbReference>
<keyword evidence="1" id="KW-1133">Transmembrane helix</keyword>
<dbReference type="Pfam" id="PF03929">
    <property type="entry name" value="PepSY_TM"/>
    <property type="match status" value="1"/>
</dbReference>
<dbReference type="OrthoDB" id="9760788at2"/>
<keyword evidence="1 2" id="KW-0812">Transmembrane</keyword>
<keyword evidence="1" id="KW-0472">Membrane</keyword>